<dbReference type="InterPro" id="IPR013786">
    <property type="entry name" value="AcylCoA_DH/ox_N"/>
</dbReference>
<sequence>MIAHDDRTVGLDPTPDQRALRDAVHALCASFGDPYWRGIDAQRGYPDAFIAALTENGYLAALIPEEYEGAGLGMAEACIILEEVNRTGGNAAACHAQMYIMGTLLRHGSEEQKRRYLPAIARGELRLQAFGVTEPTAGSDTTKITTTAERRGDRYVVNGQKVWTSRVQHSDLMLLLARTAPPSDDPKQKTLGLSTLLVDLRAAPPGTIDVRPIRTMMNHETNEVFFRDLEVPAENLIGEEGRGFRYILDGMNAERILIAAECVGDGGYFIDRAVRYSSERVVFGRPIGQNQGVQFPIARAHAAVMAADLVRRQAAALFDAGRPCGAEANTAKLLASEASWQAANAAIDAHGGYGFAEEYDIERKFRETRLYITAPIANNLILSYIGQHVLGMPRSF</sequence>
<dbReference type="InterPro" id="IPR036250">
    <property type="entry name" value="AcylCo_DH-like_C"/>
</dbReference>
<dbReference type="FunFam" id="1.10.540.10:FF:000013">
    <property type="entry name" value="Acyl-CoA dehydrogenase"/>
    <property type="match status" value="1"/>
</dbReference>
<name>A0AAN1XZ74_UNVUL</name>
<keyword evidence="5 6" id="KW-0560">Oxidoreductase</keyword>
<dbReference type="InterPro" id="IPR009075">
    <property type="entry name" value="AcylCo_DH/oxidase_C"/>
</dbReference>
<dbReference type="Gene3D" id="1.10.540.10">
    <property type="entry name" value="Acyl-CoA dehydrogenase/oxidase, N-terminal domain"/>
    <property type="match status" value="1"/>
</dbReference>
<evidence type="ECO:0000256" key="4">
    <source>
        <dbReference type="ARBA" id="ARBA00022827"/>
    </source>
</evidence>
<keyword evidence="4 6" id="KW-0274">FAD</keyword>
<comment type="similarity">
    <text evidence="2 6">Belongs to the acyl-CoA dehydrogenase family.</text>
</comment>
<evidence type="ECO:0000259" key="9">
    <source>
        <dbReference type="Pfam" id="PF02771"/>
    </source>
</evidence>
<dbReference type="EMBL" id="AP025523">
    <property type="protein sequence ID" value="BDE07431.1"/>
    <property type="molecule type" value="Genomic_DNA"/>
</dbReference>
<evidence type="ECO:0000256" key="5">
    <source>
        <dbReference type="ARBA" id="ARBA00023002"/>
    </source>
</evidence>
<dbReference type="KEGG" id="vab:WPS_27070"/>
<dbReference type="GO" id="GO:0033539">
    <property type="term" value="P:fatty acid beta-oxidation using acyl-CoA dehydrogenase"/>
    <property type="evidence" value="ECO:0007669"/>
    <property type="project" value="TreeGrafter"/>
</dbReference>
<evidence type="ECO:0000256" key="1">
    <source>
        <dbReference type="ARBA" id="ARBA00001974"/>
    </source>
</evidence>
<dbReference type="InterPro" id="IPR009100">
    <property type="entry name" value="AcylCoA_DH/oxidase_NM_dom_sf"/>
</dbReference>
<dbReference type="SUPFAM" id="SSF47203">
    <property type="entry name" value="Acyl-CoA dehydrogenase C-terminal domain-like"/>
    <property type="match status" value="1"/>
</dbReference>
<dbReference type="FunFam" id="1.20.140.10:FF:000012">
    <property type="entry name" value="Acyl-CoA dehydrogenase fadE12"/>
    <property type="match status" value="1"/>
</dbReference>
<dbReference type="GO" id="GO:0005737">
    <property type="term" value="C:cytoplasm"/>
    <property type="evidence" value="ECO:0007669"/>
    <property type="project" value="TreeGrafter"/>
</dbReference>
<dbReference type="InterPro" id="IPR037069">
    <property type="entry name" value="AcylCoA_DH/ox_N_sf"/>
</dbReference>
<evidence type="ECO:0000313" key="11">
    <source>
        <dbReference type="Proteomes" id="UP001317532"/>
    </source>
</evidence>
<protein>
    <submittedName>
        <fullName evidence="10">Acyl-CoA dehydrogenase</fullName>
    </submittedName>
</protein>
<dbReference type="GO" id="GO:0050660">
    <property type="term" value="F:flavin adenine dinucleotide binding"/>
    <property type="evidence" value="ECO:0007669"/>
    <property type="project" value="InterPro"/>
</dbReference>
<dbReference type="Gene3D" id="1.20.140.10">
    <property type="entry name" value="Butyryl-CoA Dehydrogenase, subunit A, domain 3"/>
    <property type="match status" value="1"/>
</dbReference>
<organism evidence="10 11">
    <name type="scientific">Vulcanimicrobium alpinum</name>
    <dbReference type="NCBI Taxonomy" id="3016050"/>
    <lineage>
        <taxon>Bacteria</taxon>
        <taxon>Bacillati</taxon>
        <taxon>Vulcanimicrobiota</taxon>
        <taxon>Vulcanimicrobiia</taxon>
        <taxon>Vulcanimicrobiales</taxon>
        <taxon>Vulcanimicrobiaceae</taxon>
        <taxon>Vulcanimicrobium</taxon>
    </lineage>
</organism>
<dbReference type="Pfam" id="PF02771">
    <property type="entry name" value="Acyl-CoA_dh_N"/>
    <property type="match status" value="1"/>
</dbReference>
<dbReference type="AlphaFoldDB" id="A0AAN1XZ74"/>
<evidence type="ECO:0000259" key="8">
    <source>
        <dbReference type="Pfam" id="PF02770"/>
    </source>
</evidence>
<feature type="domain" description="Acyl-CoA dehydrogenase/oxidase C-terminal" evidence="7">
    <location>
        <begin position="241"/>
        <end position="371"/>
    </location>
</feature>
<dbReference type="GO" id="GO:0003995">
    <property type="term" value="F:acyl-CoA dehydrogenase activity"/>
    <property type="evidence" value="ECO:0007669"/>
    <property type="project" value="InterPro"/>
</dbReference>
<evidence type="ECO:0000256" key="3">
    <source>
        <dbReference type="ARBA" id="ARBA00022630"/>
    </source>
</evidence>
<feature type="domain" description="Acyl-CoA oxidase/dehydrogenase middle" evidence="8">
    <location>
        <begin position="129"/>
        <end position="228"/>
    </location>
</feature>
<dbReference type="InterPro" id="IPR050741">
    <property type="entry name" value="Acyl-CoA_dehydrogenase"/>
</dbReference>
<keyword evidence="3 6" id="KW-0285">Flavoprotein</keyword>
<dbReference type="PANTHER" id="PTHR48083">
    <property type="entry name" value="MEDIUM-CHAIN SPECIFIC ACYL-COA DEHYDROGENASE, MITOCHONDRIAL-RELATED"/>
    <property type="match status" value="1"/>
</dbReference>
<dbReference type="PIRSF" id="PIRSF016578">
    <property type="entry name" value="HsaA"/>
    <property type="match status" value="1"/>
</dbReference>
<reference evidence="10 11" key="1">
    <citation type="journal article" date="2022" name="ISME Commun">
        <title>Vulcanimicrobium alpinus gen. nov. sp. nov., the first cultivated representative of the candidate phylum 'Eremiobacterota', is a metabolically versatile aerobic anoxygenic phototroph.</title>
        <authorList>
            <person name="Yabe S."/>
            <person name="Muto K."/>
            <person name="Abe K."/>
            <person name="Yokota A."/>
            <person name="Staudigel H."/>
            <person name="Tebo B.M."/>
        </authorList>
    </citation>
    <scope>NUCLEOTIDE SEQUENCE [LARGE SCALE GENOMIC DNA]</scope>
    <source>
        <strain evidence="10 11">WC8-2</strain>
    </source>
</reference>
<evidence type="ECO:0000313" key="10">
    <source>
        <dbReference type="EMBL" id="BDE07431.1"/>
    </source>
</evidence>
<dbReference type="FunFam" id="2.40.110.10:FF:000014">
    <property type="entry name" value="Probable acyl-CoA dehydrogenase"/>
    <property type="match status" value="1"/>
</dbReference>
<dbReference type="SUPFAM" id="SSF56645">
    <property type="entry name" value="Acyl-CoA dehydrogenase NM domain-like"/>
    <property type="match status" value="1"/>
</dbReference>
<dbReference type="InterPro" id="IPR006089">
    <property type="entry name" value="Acyl-CoA_DH_CS"/>
</dbReference>
<dbReference type="InterPro" id="IPR006091">
    <property type="entry name" value="Acyl-CoA_Oxase/DH_mid-dom"/>
</dbReference>
<dbReference type="Pfam" id="PF02770">
    <property type="entry name" value="Acyl-CoA_dh_M"/>
    <property type="match status" value="1"/>
</dbReference>
<dbReference type="Gene3D" id="2.40.110.10">
    <property type="entry name" value="Butyryl-CoA Dehydrogenase, subunit A, domain 2"/>
    <property type="match status" value="1"/>
</dbReference>
<keyword evidence="11" id="KW-1185">Reference proteome</keyword>
<evidence type="ECO:0000259" key="7">
    <source>
        <dbReference type="Pfam" id="PF00441"/>
    </source>
</evidence>
<evidence type="ECO:0000256" key="6">
    <source>
        <dbReference type="RuleBase" id="RU362125"/>
    </source>
</evidence>
<proteinExistence type="inferred from homology"/>
<feature type="domain" description="Acyl-CoA dehydrogenase/oxidase N-terminal" evidence="9">
    <location>
        <begin position="14"/>
        <end position="124"/>
    </location>
</feature>
<dbReference type="Pfam" id="PF00441">
    <property type="entry name" value="Acyl-CoA_dh_1"/>
    <property type="match status" value="1"/>
</dbReference>
<evidence type="ECO:0000256" key="2">
    <source>
        <dbReference type="ARBA" id="ARBA00009347"/>
    </source>
</evidence>
<comment type="cofactor">
    <cofactor evidence="1 6">
        <name>FAD</name>
        <dbReference type="ChEBI" id="CHEBI:57692"/>
    </cofactor>
</comment>
<dbReference type="Proteomes" id="UP001317532">
    <property type="component" value="Chromosome"/>
</dbReference>
<dbReference type="InterPro" id="IPR046373">
    <property type="entry name" value="Acyl-CoA_Oxase/DH_mid-dom_sf"/>
</dbReference>
<gene>
    <name evidence="10" type="ORF">WPS_27070</name>
</gene>
<dbReference type="RefSeq" id="WP_317995023.1">
    <property type="nucleotide sequence ID" value="NZ_AP025523.1"/>
</dbReference>
<accession>A0AAN1XZ74</accession>
<dbReference type="PANTHER" id="PTHR48083:SF1">
    <property type="entry name" value="DEHYDROGENASE, PUTATIVE (AFU_ORTHOLOGUE AFUA_7G06510)-RELATED"/>
    <property type="match status" value="1"/>
</dbReference>
<dbReference type="PROSITE" id="PS00073">
    <property type="entry name" value="ACYL_COA_DH_2"/>
    <property type="match status" value="1"/>
</dbReference>